<organism evidence="11 12">
    <name type="scientific">Gopherus evgoodei</name>
    <name type="common">Goodes thornscrub tortoise</name>
    <dbReference type="NCBI Taxonomy" id="1825980"/>
    <lineage>
        <taxon>Eukaryota</taxon>
        <taxon>Metazoa</taxon>
        <taxon>Chordata</taxon>
        <taxon>Craniata</taxon>
        <taxon>Vertebrata</taxon>
        <taxon>Euteleostomi</taxon>
        <taxon>Archelosauria</taxon>
        <taxon>Testudinata</taxon>
        <taxon>Testudines</taxon>
        <taxon>Cryptodira</taxon>
        <taxon>Durocryptodira</taxon>
        <taxon>Testudinoidea</taxon>
        <taxon>Testudinidae</taxon>
        <taxon>Gopherus</taxon>
    </lineage>
</organism>
<keyword evidence="7 8" id="KW-0807">Transducer</keyword>
<dbReference type="PROSITE" id="PS50262">
    <property type="entry name" value="G_PROTEIN_RECEP_F1_2"/>
    <property type="match status" value="1"/>
</dbReference>
<evidence type="ECO:0000256" key="2">
    <source>
        <dbReference type="ARBA" id="ARBA00022692"/>
    </source>
</evidence>
<keyword evidence="5 9" id="KW-0472">Membrane</keyword>
<dbReference type="FunFam" id="1.20.1070.10:FF:000410">
    <property type="entry name" value="Olfactory receptor 1348"/>
    <property type="match status" value="1"/>
</dbReference>
<proteinExistence type="inferred from homology"/>
<evidence type="ECO:0000256" key="9">
    <source>
        <dbReference type="RuleBase" id="RU363047"/>
    </source>
</evidence>
<feature type="transmembrane region" description="Helical" evidence="9">
    <location>
        <begin position="215"/>
        <end position="233"/>
    </location>
</feature>
<dbReference type="OrthoDB" id="9845816at2759"/>
<keyword evidence="6 8" id="KW-0675">Receptor</keyword>
<protein>
    <recommendedName>
        <fullName evidence="9">Olfactory receptor</fullName>
    </recommendedName>
</protein>
<comment type="subcellular location">
    <subcellularLocation>
        <location evidence="9">Cell membrane</location>
        <topology evidence="9">Multi-pass membrane protein</topology>
    </subcellularLocation>
    <subcellularLocation>
        <location evidence="1">Membrane</location>
        <topology evidence="1">Multi-pass membrane protein</topology>
    </subcellularLocation>
</comment>
<keyword evidence="12" id="KW-1185">Reference proteome</keyword>
<dbReference type="InterPro" id="IPR050427">
    <property type="entry name" value="Olfactory_Receptors"/>
</dbReference>
<dbReference type="GO" id="GO:0004984">
    <property type="term" value="F:olfactory receptor activity"/>
    <property type="evidence" value="ECO:0007669"/>
    <property type="project" value="InterPro"/>
</dbReference>
<sequence>IDKDWGMVSQFTLQGLSHSHPLQLLLFGLVSACYTVSLLGNLLIVVTVRVDPDLLQSPMYFFLANLSLIDMALGSVAAPKMLSNLLSQDSTISYGGCMAQFFFLHFLGSSEMFLLTLMAYDRYVAICHPLSYAETMHRHRCLGLLATCWAGGLLHYSTQLVLVVWLPFCGPSKLDNFYCDMPQVVKLACSDSYVMEILMVGCFGDGGGRKALSTYSAHLMVVSLIFEPCIFIYLRPFSSSQMDKMEFFMWAQCLTWFWFVFRKELEGHAVMVRKICTKLESWSHT</sequence>
<feature type="transmembrane region" description="Helical" evidence="9">
    <location>
        <begin position="60"/>
        <end position="78"/>
    </location>
</feature>
<dbReference type="PANTHER" id="PTHR48002">
    <property type="entry name" value="OLFACTORY RECEPTOR"/>
    <property type="match status" value="1"/>
</dbReference>
<name>A0A8C4WDJ0_9SAUR</name>
<feature type="transmembrane region" description="Helical" evidence="9">
    <location>
        <begin position="141"/>
        <end position="168"/>
    </location>
</feature>
<dbReference type="GO" id="GO:0004930">
    <property type="term" value="F:G protein-coupled receptor activity"/>
    <property type="evidence" value="ECO:0007669"/>
    <property type="project" value="UniProtKB-KW"/>
</dbReference>
<dbReference type="InterPro" id="IPR000725">
    <property type="entry name" value="Olfact_rcpt"/>
</dbReference>
<dbReference type="PRINTS" id="PR00245">
    <property type="entry name" value="OLFACTORYR"/>
</dbReference>
<keyword evidence="3 9" id="KW-1133">Transmembrane helix</keyword>
<evidence type="ECO:0000313" key="12">
    <source>
        <dbReference type="Proteomes" id="UP000694390"/>
    </source>
</evidence>
<keyword evidence="9" id="KW-1003">Cell membrane</keyword>
<dbReference type="Gene3D" id="1.20.1070.10">
    <property type="entry name" value="Rhodopsin 7-helix transmembrane proteins"/>
    <property type="match status" value="1"/>
</dbReference>
<evidence type="ECO:0000256" key="7">
    <source>
        <dbReference type="ARBA" id="ARBA00023224"/>
    </source>
</evidence>
<evidence type="ECO:0000256" key="4">
    <source>
        <dbReference type="ARBA" id="ARBA00023040"/>
    </source>
</evidence>
<comment type="similarity">
    <text evidence="8">Belongs to the G-protein coupled receptor 1 family.</text>
</comment>
<evidence type="ECO:0000256" key="6">
    <source>
        <dbReference type="ARBA" id="ARBA00023170"/>
    </source>
</evidence>
<evidence type="ECO:0000256" key="5">
    <source>
        <dbReference type="ARBA" id="ARBA00023136"/>
    </source>
</evidence>
<keyword evidence="9" id="KW-0552">Olfaction</keyword>
<keyword evidence="4 8" id="KW-0297">G-protein coupled receptor</keyword>
<dbReference type="InterPro" id="IPR017452">
    <property type="entry name" value="GPCR_Rhodpsn_7TM"/>
</dbReference>
<dbReference type="PROSITE" id="PS00237">
    <property type="entry name" value="G_PROTEIN_RECEP_F1_1"/>
    <property type="match status" value="1"/>
</dbReference>
<dbReference type="GO" id="GO:0005886">
    <property type="term" value="C:plasma membrane"/>
    <property type="evidence" value="ECO:0007669"/>
    <property type="project" value="UniProtKB-SubCell"/>
</dbReference>
<evidence type="ECO:0000313" key="11">
    <source>
        <dbReference type="Ensembl" id="ENSGEVP00005015777.1"/>
    </source>
</evidence>
<keyword evidence="9" id="KW-0716">Sensory transduction</keyword>
<dbReference type="PRINTS" id="PR00237">
    <property type="entry name" value="GPCRRHODOPSN"/>
</dbReference>
<feature type="domain" description="G-protein coupled receptors family 1 profile" evidence="10">
    <location>
        <begin position="40"/>
        <end position="285"/>
    </location>
</feature>
<reference evidence="11" key="2">
    <citation type="submission" date="2025-08" db="UniProtKB">
        <authorList>
            <consortium name="Ensembl"/>
        </authorList>
    </citation>
    <scope>IDENTIFICATION</scope>
</reference>
<evidence type="ECO:0000259" key="10">
    <source>
        <dbReference type="PROSITE" id="PS50262"/>
    </source>
</evidence>
<dbReference type="AlphaFoldDB" id="A0A8C4WDJ0"/>
<keyword evidence="2 8" id="KW-0812">Transmembrane</keyword>
<reference evidence="11" key="3">
    <citation type="submission" date="2025-09" db="UniProtKB">
        <authorList>
            <consortium name="Ensembl"/>
        </authorList>
    </citation>
    <scope>IDENTIFICATION</scope>
</reference>
<dbReference type="Pfam" id="PF00001">
    <property type="entry name" value="7tm_1"/>
    <property type="match status" value="1"/>
</dbReference>
<accession>A0A8C4WDJ0</accession>
<evidence type="ECO:0000256" key="8">
    <source>
        <dbReference type="RuleBase" id="RU000688"/>
    </source>
</evidence>
<dbReference type="GeneTree" id="ENSGT00940000165513"/>
<evidence type="ECO:0000256" key="3">
    <source>
        <dbReference type="ARBA" id="ARBA00022989"/>
    </source>
</evidence>
<dbReference type="Ensembl" id="ENSGEVT00005016579.1">
    <property type="protein sequence ID" value="ENSGEVP00005015777.1"/>
    <property type="gene ID" value="ENSGEVG00005011212.1"/>
</dbReference>
<feature type="transmembrane region" description="Helical" evidence="9">
    <location>
        <begin position="98"/>
        <end position="120"/>
    </location>
</feature>
<feature type="transmembrane region" description="Helical" evidence="9">
    <location>
        <begin position="24"/>
        <end position="48"/>
    </location>
</feature>
<reference evidence="11" key="1">
    <citation type="submission" date="2019-06" db="EMBL/GenBank/DDBJ databases">
        <title>G10K-VGP Goodes thornscrub tortoise genome, primary haplotype.</title>
        <authorList>
            <person name="Murphy B."/>
            <person name="Edwards T."/>
            <person name="Rhie A."/>
            <person name="Koren S."/>
            <person name="Phillippy A."/>
            <person name="Fedrigo O."/>
            <person name="Haase B."/>
            <person name="Mountcastle J."/>
            <person name="Lewin H."/>
            <person name="Damas J."/>
            <person name="Howe K."/>
            <person name="Formenti G."/>
            <person name="Myers G."/>
            <person name="Durbin R."/>
            <person name="Jarvis E.D."/>
        </authorList>
    </citation>
    <scope>NUCLEOTIDE SEQUENCE [LARGE SCALE GENOMIC DNA]</scope>
</reference>
<dbReference type="Proteomes" id="UP000694390">
    <property type="component" value="Chromosome 21"/>
</dbReference>
<dbReference type="InterPro" id="IPR000276">
    <property type="entry name" value="GPCR_Rhodpsn"/>
</dbReference>
<dbReference type="SUPFAM" id="SSF81321">
    <property type="entry name" value="Family A G protein-coupled receptor-like"/>
    <property type="match status" value="1"/>
</dbReference>
<evidence type="ECO:0000256" key="1">
    <source>
        <dbReference type="ARBA" id="ARBA00004141"/>
    </source>
</evidence>